<evidence type="ECO:0000313" key="2">
    <source>
        <dbReference type="Proteomes" id="UP000502005"/>
    </source>
</evidence>
<accession>A0A6B9G8M8</accession>
<reference evidence="1 2" key="1">
    <citation type="submission" date="2017-11" db="EMBL/GenBank/DDBJ databases">
        <title>Genome sequence of Pantoea cypripedii NE1.</title>
        <authorList>
            <person name="Nascimento F.X."/>
        </authorList>
    </citation>
    <scope>NUCLEOTIDE SEQUENCE [LARGE SCALE GENOMIC DNA]</scope>
    <source>
        <strain evidence="1 2">NE1</strain>
        <plasmid evidence="2">pne1b</plasmid>
    </source>
</reference>
<sequence length="319" mass="36530">MTTISRAMTGVIQPVVNNINRPFSAMAKGIRQIFNTGRFSLTTNFNRSHNVNSIAFSRLFNEAENGVPTRLSEFGRNAIRDMCSATLLEIEKLPFNLREKSRSGELKNDDIKNFINELYNCNHDLLLIMDTNKMPALSVLSRIAVFAEGNNSTEFNETIQKGIKTLKVEMRVDRRLFKNRCKMASEYVNEVRNKLLKFRARQKYVLAMEKFNQMSENGLSLTHAMSDLSRNLMRLDDINRDLTGFLSLIEKQKSSVEIDRNHFDSQCKSARLAIENCDFAIKSFQEKLDNFNCIATILSESVDSYMVKNDIYGTLGDPQ</sequence>
<name>A0A6B9G8M8_PANCY</name>
<evidence type="ECO:0000313" key="1">
    <source>
        <dbReference type="EMBL" id="QGY32183.1"/>
    </source>
</evidence>
<dbReference type="Proteomes" id="UP000502005">
    <property type="component" value="Plasmid pNE1B"/>
</dbReference>
<protein>
    <submittedName>
        <fullName evidence="1">Uncharacterized protein</fullName>
    </submittedName>
</protein>
<keyword evidence="1" id="KW-0614">Plasmid</keyword>
<dbReference type="RefSeq" id="WP_208718078.1">
    <property type="nucleotide sequence ID" value="NZ_CP024770.1"/>
</dbReference>
<geneLocation type="plasmid" evidence="2">
    <name>pne1b</name>
</geneLocation>
<organism evidence="1 2">
    <name type="scientific">Pantoea cypripedii</name>
    <name type="common">Pectobacterium cypripedii</name>
    <name type="synonym">Erwinia cypripedii</name>
    <dbReference type="NCBI Taxonomy" id="55209"/>
    <lineage>
        <taxon>Bacteria</taxon>
        <taxon>Pseudomonadati</taxon>
        <taxon>Pseudomonadota</taxon>
        <taxon>Gammaproteobacteria</taxon>
        <taxon>Enterobacterales</taxon>
        <taxon>Erwiniaceae</taxon>
        <taxon>Pantoea</taxon>
    </lineage>
</organism>
<dbReference type="EMBL" id="CP024770">
    <property type="protein sequence ID" value="QGY32183.1"/>
    <property type="molecule type" value="Genomic_DNA"/>
</dbReference>
<gene>
    <name evidence="1" type="ORF">CUN67_24635</name>
</gene>
<proteinExistence type="predicted"/>
<dbReference type="AlphaFoldDB" id="A0A6B9G8M8"/>